<proteinExistence type="inferred from homology"/>
<protein>
    <recommendedName>
        <fullName evidence="4">DNA replication factor Cdt1 C-terminal domain-containing protein</fullName>
    </recommendedName>
</protein>
<name>A0A167YAY6_9HYPO</name>
<dbReference type="STRING" id="1081109.A0A167YAY6"/>
<gene>
    <name evidence="5" type="ORF">AAL_06828</name>
</gene>
<feature type="compositionally biased region" description="Basic and acidic residues" evidence="3">
    <location>
        <begin position="287"/>
        <end position="302"/>
    </location>
</feature>
<dbReference type="EMBL" id="AZGY01000019">
    <property type="protein sequence ID" value="KZZ91087.1"/>
    <property type="molecule type" value="Genomic_DNA"/>
</dbReference>
<dbReference type="Pfam" id="PF16679">
    <property type="entry name" value="CDT1_C"/>
    <property type="match status" value="1"/>
</dbReference>
<dbReference type="Gene3D" id="1.10.10.1420">
    <property type="entry name" value="DNA replication factor Cdt1, C-terminal WH domain"/>
    <property type="match status" value="1"/>
</dbReference>
<evidence type="ECO:0000313" key="6">
    <source>
        <dbReference type="Proteomes" id="UP000078544"/>
    </source>
</evidence>
<dbReference type="AlphaFoldDB" id="A0A167YAY6"/>
<feature type="region of interest" description="Disordered" evidence="3">
    <location>
        <begin position="286"/>
        <end position="310"/>
    </location>
</feature>
<dbReference type="OrthoDB" id="341730at2759"/>
<dbReference type="InterPro" id="IPR038090">
    <property type="entry name" value="Cdt1_C_WH_dom_sf"/>
</dbReference>
<evidence type="ECO:0000313" key="5">
    <source>
        <dbReference type="EMBL" id="KZZ91087.1"/>
    </source>
</evidence>
<evidence type="ECO:0000256" key="3">
    <source>
        <dbReference type="SAM" id="MobiDB-lite"/>
    </source>
</evidence>
<feature type="compositionally biased region" description="Polar residues" evidence="3">
    <location>
        <begin position="15"/>
        <end position="24"/>
    </location>
</feature>
<evidence type="ECO:0000256" key="1">
    <source>
        <dbReference type="ARBA" id="ARBA00008356"/>
    </source>
</evidence>
<dbReference type="Pfam" id="PF26121">
    <property type="entry name" value="HTH_CDT1"/>
    <property type="match status" value="1"/>
</dbReference>
<keyword evidence="6" id="KW-1185">Reference proteome</keyword>
<feature type="region of interest" description="Disordered" evidence="3">
    <location>
        <begin position="1"/>
        <end position="120"/>
    </location>
</feature>
<feature type="compositionally biased region" description="Basic and acidic residues" evidence="3">
    <location>
        <begin position="80"/>
        <end position="89"/>
    </location>
</feature>
<reference evidence="5 6" key="1">
    <citation type="journal article" date="2016" name="Genome Biol. Evol.">
        <title>Divergent and convergent evolution of fungal pathogenicity.</title>
        <authorList>
            <person name="Shang Y."/>
            <person name="Xiao G."/>
            <person name="Zheng P."/>
            <person name="Cen K."/>
            <person name="Zhan S."/>
            <person name="Wang C."/>
        </authorList>
    </citation>
    <scope>NUCLEOTIDE SEQUENCE [LARGE SCALE GENOMIC DNA]</scope>
    <source>
        <strain evidence="5 6">RCEF 2490</strain>
    </source>
</reference>
<organism evidence="5 6">
    <name type="scientific">Moelleriella libera RCEF 2490</name>
    <dbReference type="NCBI Taxonomy" id="1081109"/>
    <lineage>
        <taxon>Eukaryota</taxon>
        <taxon>Fungi</taxon>
        <taxon>Dikarya</taxon>
        <taxon>Ascomycota</taxon>
        <taxon>Pezizomycotina</taxon>
        <taxon>Sordariomycetes</taxon>
        <taxon>Hypocreomycetidae</taxon>
        <taxon>Hypocreales</taxon>
        <taxon>Clavicipitaceae</taxon>
        <taxon>Moelleriella</taxon>
    </lineage>
</organism>
<comment type="caution">
    <text evidence="5">The sequence shown here is derived from an EMBL/GenBank/DDBJ whole genome shotgun (WGS) entry which is preliminary data.</text>
</comment>
<evidence type="ECO:0000259" key="4">
    <source>
        <dbReference type="Pfam" id="PF16679"/>
    </source>
</evidence>
<keyword evidence="2" id="KW-0131">Cell cycle</keyword>
<feature type="compositionally biased region" description="Polar residues" evidence="3">
    <location>
        <begin position="102"/>
        <end position="120"/>
    </location>
</feature>
<evidence type="ECO:0000256" key="2">
    <source>
        <dbReference type="ARBA" id="ARBA00023306"/>
    </source>
</evidence>
<feature type="domain" description="DNA replication factor Cdt1 C-terminal" evidence="4">
    <location>
        <begin position="310"/>
        <end position="408"/>
    </location>
</feature>
<dbReference type="Proteomes" id="UP000078544">
    <property type="component" value="Unassembled WGS sequence"/>
</dbReference>
<sequence>MPRPATKRRQPLESVPSSNITNFTRIAKSQALADPSTKRTIDAIVPGPGPTRKRKASSLECEKTRARLNRLTVSSPPSSDDEHGQDVAPRKRPRQAEPVPSVSASQKTELSRSASAGQNNHSLAAAPAETLPQHLKDLVALNKAFLEVLTMYIAQNDWGSPIDIGDISPDVSRTWGKRRVTVEDLRRCIAIQYHDQERAACPFIICNYGRGRVCLEVPASINELRINTGRLCHQFEANIRALCAEKAADQMTNEDLPLVDVKDLGDTLSNPSMVRGNKALAAIKSDVAAREQKPREKPEAPKNPDGTNMSLLDRIRQKRIDQANKIAHLSNAEKQRIAVLNRVADVASTISALSFRTGAWMYRQPFTMMLMTQKIQDSLSSISKEQSMACVRIIATEVAPEWLRIMHVGGRENVVVERHQEPVGRVISERVQKLLGRT</sequence>
<comment type="similarity">
    <text evidence="1">Belongs to the Cdt1 family.</text>
</comment>
<dbReference type="InterPro" id="IPR032054">
    <property type="entry name" value="Cdt1_C"/>
</dbReference>
<accession>A0A167YAY6</accession>